<evidence type="ECO:0000256" key="2">
    <source>
        <dbReference type="ARBA" id="ARBA00023002"/>
    </source>
</evidence>
<dbReference type="Gene3D" id="3.40.605.10">
    <property type="entry name" value="Aldehyde Dehydrogenase, Chain A, domain 1"/>
    <property type="match status" value="1"/>
</dbReference>
<dbReference type="PIRSF" id="PIRSF036492">
    <property type="entry name" value="ALDH"/>
    <property type="match status" value="1"/>
</dbReference>
<evidence type="ECO:0000256" key="6">
    <source>
        <dbReference type="PROSITE-ProRule" id="PRU10007"/>
    </source>
</evidence>
<feature type="coiled-coil region" evidence="8">
    <location>
        <begin position="32"/>
        <end position="70"/>
    </location>
</feature>
<proteinExistence type="inferred from homology"/>
<protein>
    <recommendedName>
        <fullName evidence="4">Aldehyde dehydrogenase</fullName>
    </recommendedName>
</protein>
<dbReference type="InterPro" id="IPR016163">
    <property type="entry name" value="Ald_DH_C"/>
</dbReference>
<keyword evidence="9" id="KW-0812">Transmembrane</keyword>
<dbReference type="GO" id="GO:0004029">
    <property type="term" value="F:aldehyde dehydrogenase (NAD+) activity"/>
    <property type="evidence" value="ECO:0007669"/>
    <property type="project" value="TreeGrafter"/>
</dbReference>
<dbReference type="GO" id="GO:0006081">
    <property type="term" value="P:aldehyde metabolic process"/>
    <property type="evidence" value="ECO:0007669"/>
    <property type="project" value="InterPro"/>
</dbReference>
<dbReference type="CDD" id="cd07132">
    <property type="entry name" value="ALDH_F3AB"/>
    <property type="match status" value="1"/>
</dbReference>
<dbReference type="InterPro" id="IPR016162">
    <property type="entry name" value="Ald_DH_N"/>
</dbReference>
<evidence type="ECO:0000259" key="10">
    <source>
        <dbReference type="Pfam" id="PF00171"/>
    </source>
</evidence>
<dbReference type="AlphaFoldDB" id="A0A1Y1KKM3"/>
<dbReference type="SUPFAM" id="SSF53720">
    <property type="entry name" value="ALDH-like"/>
    <property type="match status" value="1"/>
</dbReference>
<evidence type="ECO:0000256" key="5">
    <source>
        <dbReference type="PIRSR" id="PIRSR036492-1"/>
    </source>
</evidence>
<dbReference type="FunFam" id="3.40.605.10:FF:000004">
    <property type="entry name" value="Aldehyde dehydrogenase"/>
    <property type="match status" value="1"/>
</dbReference>
<dbReference type="Pfam" id="PF00171">
    <property type="entry name" value="Aldedh"/>
    <property type="match status" value="1"/>
</dbReference>
<evidence type="ECO:0000256" key="9">
    <source>
        <dbReference type="SAM" id="Phobius"/>
    </source>
</evidence>
<accession>A0A1Y1KKM3</accession>
<dbReference type="Gene3D" id="3.40.309.10">
    <property type="entry name" value="Aldehyde Dehydrogenase, Chain A, domain 2"/>
    <property type="match status" value="1"/>
</dbReference>
<dbReference type="FunFam" id="3.40.309.10:FF:000003">
    <property type="entry name" value="Aldehyde dehydrogenase"/>
    <property type="match status" value="1"/>
</dbReference>
<feature type="active site" evidence="5 6">
    <location>
        <position position="215"/>
    </location>
</feature>
<dbReference type="EMBL" id="GEZM01085134">
    <property type="protein sequence ID" value="JAV60195.1"/>
    <property type="molecule type" value="Transcribed_RNA"/>
</dbReference>
<name>A0A1Y1KKM3_PHOPY</name>
<comment type="similarity">
    <text evidence="1 4 7">Belongs to the aldehyde dehydrogenase family.</text>
</comment>
<evidence type="ECO:0000313" key="11">
    <source>
        <dbReference type="EMBL" id="JAV60195.1"/>
    </source>
</evidence>
<evidence type="ECO:0000256" key="3">
    <source>
        <dbReference type="ARBA" id="ARBA00023027"/>
    </source>
</evidence>
<dbReference type="PANTHER" id="PTHR43570">
    <property type="entry name" value="ALDEHYDE DEHYDROGENASE"/>
    <property type="match status" value="1"/>
</dbReference>
<evidence type="ECO:0000256" key="1">
    <source>
        <dbReference type="ARBA" id="ARBA00009986"/>
    </source>
</evidence>
<organism evidence="11">
    <name type="scientific">Photinus pyralis</name>
    <name type="common">Common eastern firefly</name>
    <name type="synonym">Lampyris pyralis</name>
    <dbReference type="NCBI Taxonomy" id="7054"/>
    <lineage>
        <taxon>Eukaryota</taxon>
        <taxon>Metazoa</taxon>
        <taxon>Ecdysozoa</taxon>
        <taxon>Arthropoda</taxon>
        <taxon>Hexapoda</taxon>
        <taxon>Insecta</taxon>
        <taxon>Pterygota</taxon>
        <taxon>Neoptera</taxon>
        <taxon>Endopterygota</taxon>
        <taxon>Coleoptera</taxon>
        <taxon>Polyphaga</taxon>
        <taxon>Elateriformia</taxon>
        <taxon>Elateroidea</taxon>
        <taxon>Lampyridae</taxon>
        <taxon>Lampyrinae</taxon>
        <taxon>Photinus</taxon>
    </lineage>
</organism>
<sequence>MAYQNPKSALQMVESARAAFQTGATKDVNFRMKQLKQLLRMYEENNTRIVEALASDLRKSRQEVEVIEIELLVHDLKNTIDSLHEWVKPERPPRSFANWLDKTYLFNEPYGVVLVIGAWNYPLLLTLMPLAGAIAAGNCVIIKPSEVTPASAKFMQETIPKYLDSECYQVYTGGPSETTELLQEKFDYIFFTGSTHVGRLIHAAANKHLTPVTLELGGKSPVYIDNTADIDVVAHRVVWGKWINAGQTCIAPDYILCNKEVEAKFLKAADNVLKKFYKSNPKDSPDLCRIVNDKNFQRLSGFLKGANIALGGETDAKERFIGLTVLVDVKDNDPVMEEEIFGPILPIVNVTNAYDALNYINKRDKPLAMYIFSNNKRDVRLFLDNTSSGGVCVNDTAMHFTVCALPFGGVGASGMGRYHGKYTFDTFNHKKSCLYKSLGGVGEKLASGRYPPYSQSKTSALRMLLKYRKGISLRYLPHLTMFVLGLIASCGFKYFANTLFLNKNA</sequence>
<reference evidence="11" key="1">
    <citation type="journal article" date="2016" name="Sci. Rep.">
        <title>Molecular characterization of firefly nuptial gifts: a multi-omics approach sheds light on postcopulatory sexual selection.</title>
        <authorList>
            <person name="Al-Wathiqui N."/>
            <person name="Fallon T.R."/>
            <person name="South A."/>
            <person name="Weng J.K."/>
            <person name="Lewis S.M."/>
        </authorList>
    </citation>
    <scope>NUCLEOTIDE SEQUENCE</scope>
</reference>
<feature type="active site" evidence="5">
    <location>
        <position position="249"/>
    </location>
</feature>
<dbReference type="GO" id="GO:0005737">
    <property type="term" value="C:cytoplasm"/>
    <property type="evidence" value="ECO:0007669"/>
    <property type="project" value="TreeGrafter"/>
</dbReference>
<dbReference type="EMBL" id="GEZM01085133">
    <property type="protein sequence ID" value="JAV60196.1"/>
    <property type="molecule type" value="Transcribed_RNA"/>
</dbReference>
<keyword evidence="9" id="KW-0472">Membrane</keyword>
<keyword evidence="2 4" id="KW-0560">Oxidoreductase</keyword>
<evidence type="ECO:0000256" key="8">
    <source>
        <dbReference type="SAM" id="Coils"/>
    </source>
</evidence>
<evidence type="ECO:0000256" key="4">
    <source>
        <dbReference type="PIRNR" id="PIRNR036492"/>
    </source>
</evidence>
<evidence type="ECO:0000256" key="7">
    <source>
        <dbReference type="RuleBase" id="RU003345"/>
    </source>
</evidence>
<keyword evidence="3" id="KW-0520">NAD</keyword>
<dbReference type="PROSITE" id="PS00687">
    <property type="entry name" value="ALDEHYDE_DEHYDR_GLU"/>
    <property type="match status" value="1"/>
</dbReference>
<keyword evidence="9" id="KW-1133">Transmembrane helix</keyword>
<dbReference type="PANTHER" id="PTHR43570:SF16">
    <property type="entry name" value="ALDEHYDE DEHYDROGENASE TYPE III, ISOFORM Q"/>
    <property type="match status" value="1"/>
</dbReference>
<feature type="domain" description="Aldehyde dehydrogenase" evidence="10">
    <location>
        <begin position="5"/>
        <end position="431"/>
    </location>
</feature>
<feature type="transmembrane region" description="Helical" evidence="9">
    <location>
        <begin position="475"/>
        <end position="496"/>
    </location>
</feature>
<dbReference type="InterPro" id="IPR029510">
    <property type="entry name" value="Ald_DH_CS_GLU"/>
</dbReference>
<dbReference type="InterPro" id="IPR012394">
    <property type="entry name" value="Aldehyde_DH_NAD(P)"/>
</dbReference>
<dbReference type="InterPro" id="IPR016161">
    <property type="entry name" value="Ald_DH/histidinol_DH"/>
</dbReference>
<dbReference type="InterPro" id="IPR015590">
    <property type="entry name" value="Aldehyde_DH_dom"/>
</dbReference>
<keyword evidence="8" id="KW-0175">Coiled coil</keyword>